<dbReference type="AlphaFoldDB" id="A0A6N3EPR5"/>
<organism evidence="8">
    <name type="scientific">Paraprevotella clara</name>
    <dbReference type="NCBI Taxonomy" id="454154"/>
    <lineage>
        <taxon>Bacteria</taxon>
        <taxon>Pseudomonadati</taxon>
        <taxon>Bacteroidota</taxon>
        <taxon>Bacteroidia</taxon>
        <taxon>Bacteroidales</taxon>
        <taxon>Prevotellaceae</taxon>
        <taxon>Paraprevotella</taxon>
    </lineage>
</organism>
<dbReference type="GO" id="GO:0005886">
    <property type="term" value="C:plasma membrane"/>
    <property type="evidence" value="ECO:0007669"/>
    <property type="project" value="UniProtKB-SubCell"/>
</dbReference>
<keyword evidence="7" id="KW-0812">Transmembrane</keyword>
<keyword evidence="2" id="KW-1003">Cell membrane</keyword>
<dbReference type="CDD" id="cd07984">
    <property type="entry name" value="LPLAT_LABLAT-like"/>
    <property type="match status" value="1"/>
</dbReference>
<keyword evidence="3" id="KW-0997">Cell inner membrane</keyword>
<keyword evidence="7" id="KW-1133">Transmembrane helix</keyword>
<dbReference type="PANTHER" id="PTHR30606:SF10">
    <property type="entry name" value="PHOSPHATIDYLINOSITOL MANNOSIDE ACYLTRANSFERASE"/>
    <property type="match status" value="1"/>
</dbReference>
<keyword evidence="5 7" id="KW-0472">Membrane</keyword>
<dbReference type="Pfam" id="PF03279">
    <property type="entry name" value="Lip_A_acyltrans"/>
    <property type="match status" value="1"/>
</dbReference>
<evidence type="ECO:0000256" key="7">
    <source>
        <dbReference type="SAM" id="Phobius"/>
    </source>
</evidence>
<dbReference type="InterPro" id="IPR004960">
    <property type="entry name" value="LipA_acyltrans"/>
</dbReference>
<comment type="subcellular location">
    <subcellularLocation>
        <location evidence="1">Cell inner membrane</location>
    </subcellularLocation>
</comment>
<dbReference type="GO" id="GO:0016746">
    <property type="term" value="F:acyltransferase activity"/>
    <property type="evidence" value="ECO:0007669"/>
    <property type="project" value="UniProtKB-KW"/>
</dbReference>
<gene>
    <name evidence="8" type="ORF">PCLFYP37_02817</name>
</gene>
<dbReference type="RefSeq" id="WP_302581494.1">
    <property type="nucleotide sequence ID" value="NZ_CACRUT010000016.1"/>
</dbReference>
<dbReference type="PANTHER" id="PTHR30606">
    <property type="entry name" value="LIPID A BIOSYNTHESIS LAUROYL ACYLTRANSFERASE"/>
    <property type="match status" value="1"/>
</dbReference>
<evidence type="ECO:0000256" key="2">
    <source>
        <dbReference type="ARBA" id="ARBA00022475"/>
    </source>
</evidence>
<evidence type="ECO:0000256" key="5">
    <source>
        <dbReference type="ARBA" id="ARBA00023136"/>
    </source>
</evidence>
<proteinExistence type="predicted"/>
<feature type="transmembrane region" description="Helical" evidence="7">
    <location>
        <begin position="12"/>
        <end position="33"/>
    </location>
</feature>
<keyword evidence="6 8" id="KW-0012">Acyltransferase</keyword>
<evidence type="ECO:0000256" key="6">
    <source>
        <dbReference type="ARBA" id="ARBA00023315"/>
    </source>
</evidence>
<dbReference type="EMBL" id="CACRUT010000016">
    <property type="protein sequence ID" value="VYU41678.1"/>
    <property type="molecule type" value="Genomic_DNA"/>
</dbReference>
<protein>
    <submittedName>
        <fullName evidence="8">Lipid A biosynthesis lauroyl acyltransferase</fullName>
    </submittedName>
</protein>
<evidence type="ECO:0000313" key="8">
    <source>
        <dbReference type="EMBL" id="VYU41678.1"/>
    </source>
</evidence>
<name>A0A6N3EPR5_9BACT</name>
<evidence type="ECO:0000256" key="1">
    <source>
        <dbReference type="ARBA" id="ARBA00004533"/>
    </source>
</evidence>
<sequence>MEKQDKWTNLMYYVVFGLSHLLSLLPFRILYFLSDGLYLLMYYCIKYRRDVVRDNLLKSFPEKSLDELIRIEKKFYHFFCDYFVETLKLTSISKKEMRKRMVFRGVEQVEQAVHEEGHNFIFLYLGHYCNWEWIASLPYTISPSIHCAQIYHPLYNKAVDRFFLKLRNQFGGECIPMKNTLRRVIELKREKRPTMIGFISDQLPKWNSMHFFVPFLHRETAVFTGAEQIGRQVKAVYFFADIIRPRRGYYECTFRRMEIPEVNRTEYDMTAMFMEQLEQMIRKAPQYWLWTHKRWKRTKEEWLRRQQDSTIK</sequence>
<dbReference type="GO" id="GO:0009247">
    <property type="term" value="P:glycolipid biosynthetic process"/>
    <property type="evidence" value="ECO:0007669"/>
    <property type="project" value="UniProtKB-ARBA"/>
</dbReference>
<accession>A0A6N3EPR5</accession>
<reference evidence="8" key="1">
    <citation type="submission" date="2019-11" db="EMBL/GenBank/DDBJ databases">
        <authorList>
            <person name="Feng L."/>
        </authorList>
    </citation>
    <scope>NUCLEOTIDE SEQUENCE</scope>
    <source>
        <strain evidence="8">PclaraLFYP37</strain>
    </source>
</reference>
<keyword evidence="4 8" id="KW-0808">Transferase</keyword>
<evidence type="ECO:0000256" key="3">
    <source>
        <dbReference type="ARBA" id="ARBA00022519"/>
    </source>
</evidence>
<evidence type="ECO:0000256" key="4">
    <source>
        <dbReference type="ARBA" id="ARBA00022679"/>
    </source>
</evidence>